<keyword evidence="3" id="KW-1185">Reference proteome</keyword>
<gene>
    <name evidence="2" type="ORF">PF021_05315</name>
</gene>
<dbReference type="InterPro" id="IPR015985">
    <property type="entry name" value="TehB-like_dom"/>
</dbReference>
<keyword evidence="2" id="KW-0489">Methyltransferase</keyword>
<dbReference type="Gene3D" id="3.40.50.150">
    <property type="entry name" value="Vaccinia Virus protein VP39"/>
    <property type="match status" value="1"/>
</dbReference>
<dbReference type="CDD" id="cd02440">
    <property type="entry name" value="AdoMet_MTases"/>
    <property type="match status" value="1"/>
</dbReference>
<sequence length="183" mass="21118">MISDKEKWDKKHKENPPNTTPLELLKNYIHLAQDCEYKVALDIACGMGRNSYFMRDSGFIVDSIDISSTAIESLKNQHNINAICVDLDDFIIEENKYALVVNSFFLDRRLFPQITKSLKKNGILIFETFVINKPNNTPININHMLHKNELLRAFLNLEILFYEESLLNKNDDSTLVARLVARG</sequence>
<name>A0ABT4VEH1_9HELI</name>
<comment type="caution">
    <text evidence="2">The sequence shown here is derived from an EMBL/GenBank/DDBJ whole genome shotgun (WGS) entry which is preliminary data.</text>
</comment>
<dbReference type="Proteomes" id="UP001210261">
    <property type="component" value="Unassembled WGS sequence"/>
</dbReference>
<dbReference type="InterPro" id="IPR029063">
    <property type="entry name" value="SAM-dependent_MTases_sf"/>
</dbReference>
<dbReference type="RefSeq" id="WP_271021392.1">
    <property type="nucleotide sequence ID" value="NZ_JAQHXR010000002.1"/>
</dbReference>
<dbReference type="EMBL" id="JAQHXR010000002">
    <property type="protein sequence ID" value="MDA3969094.1"/>
    <property type="molecule type" value="Genomic_DNA"/>
</dbReference>
<keyword evidence="2" id="KW-0808">Transferase</keyword>
<evidence type="ECO:0000259" key="1">
    <source>
        <dbReference type="Pfam" id="PF03848"/>
    </source>
</evidence>
<organism evidence="2 3">
    <name type="scientific">Helicobacter ibis</name>
    <dbReference type="NCBI Taxonomy" id="2962633"/>
    <lineage>
        <taxon>Bacteria</taxon>
        <taxon>Pseudomonadati</taxon>
        <taxon>Campylobacterota</taxon>
        <taxon>Epsilonproteobacteria</taxon>
        <taxon>Campylobacterales</taxon>
        <taxon>Helicobacteraceae</taxon>
        <taxon>Helicobacter</taxon>
    </lineage>
</organism>
<dbReference type="GO" id="GO:0032259">
    <property type="term" value="P:methylation"/>
    <property type="evidence" value="ECO:0007669"/>
    <property type="project" value="UniProtKB-KW"/>
</dbReference>
<dbReference type="GO" id="GO:0008168">
    <property type="term" value="F:methyltransferase activity"/>
    <property type="evidence" value="ECO:0007669"/>
    <property type="project" value="UniProtKB-KW"/>
</dbReference>
<protein>
    <submittedName>
        <fullName evidence="2">Methyltransferase domain-containing protein</fullName>
    </submittedName>
</protein>
<feature type="domain" description="Tellurite resistance methyltransferase TehB-like" evidence="1">
    <location>
        <begin position="39"/>
        <end position="166"/>
    </location>
</feature>
<accession>A0ABT4VEH1</accession>
<evidence type="ECO:0000313" key="2">
    <source>
        <dbReference type="EMBL" id="MDA3969094.1"/>
    </source>
</evidence>
<dbReference type="SUPFAM" id="SSF53335">
    <property type="entry name" value="S-adenosyl-L-methionine-dependent methyltransferases"/>
    <property type="match status" value="1"/>
</dbReference>
<dbReference type="Pfam" id="PF03848">
    <property type="entry name" value="TehB"/>
    <property type="match status" value="1"/>
</dbReference>
<evidence type="ECO:0000313" key="3">
    <source>
        <dbReference type="Proteomes" id="UP001210261"/>
    </source>
</evidence>
<reference evidence="2 3" key="1">
    <citation type="submission" date="2023-01" db="EMBL/GenBank/DDBJ databases">
        <title>Description of Helicobacter ibis sp. nov. isolated from faecal droppings of black-faced ibis (Theristicus melanopis).</title>
        <authorList>
            <person name="Lopez-Cantillo M."/>
            <person name="Vidal-Veuthey B."/>
            <person name="Mella A."/>
            <person name="De La Haba R."/>
            <person name="Collado L."/>
        </authorList>
    </citation>
    <scope>NUCLEOTIDE SEQUENCE [LARGE SCALE GENOMIC DNA]</scope>
    <source>
        <strain evidence="2 3">A82</strain>
    </source>
</reference>
<proteinExistence type="predicted"/>